<dbReference type="Gene3D" id="3.90.1580.10">
    <property type="entry name" value="paralog of FGE (formylglycine-generating enzyme)"/>
    <property type="match status" value="1"/>
</dbReference>
<dbReference type="EMBL" id="MPKY01000001">
    <property type="protein sequence ID" value="OJT01016.1"/>
    <property type="molecule type" value="Genomic_DNA"/>
</dbReference>
<organism evidence="2 3">
    <name type="scientific">Marinobacter nauticus</name>
    <name type="common">Marinobacter hydrocarbonoclasticus</name>
    <name type="synonym">Marinobacter aquaeolei</name>
    <dbReference type="NCBI Taxonomy" id="2743"/>
    <lineage>
        <taxon>Bacteria</taxon>
        <taxon>Pseudomonadati</taxon>
        <taxon>Pseudomonadota</taxon>
        <taxon>Gammaproteobacteria</taxon>
        <taxon>Pseudomonadales</taxon>
        <taxon>Marinobacteraceae</taxon>
        <taxon>Marinobacter</taxon>
    </lineage>
</organism>
<dbReference type="SUPFAM" id="SSF56436">
    <property type="entry name" value="C-type lectin-like"/>
    <property type="match status" value="1"/>
</dbReference>
<feature type="domain" description="Sulfatase-modifying factor enzyme-like" evidence="1">
    <location>
        <begin position="31"/>
        <end position="94"/>
    </location>
</feature>
<evidence type="ECO:0000313" key="3">
    <source>
        <dbReference type="Proteomes" id="UP000183986"/>
    </source>
</evidence>
<dbReference type="AlphaFoldDB" id="A0A1M2V0C0"/>
<dbReference type="Pfam" id="PF03781">
    <property type="entry name" value="FGE-sulfatase"/>
    <property type="match status" value="1"/>
</dbReference>
<proteinExistence type="predicted"/>
<sequence>MLLLALSTGCSSPQAPSDIKIDGVLTSAKSNLVFVEGGEFWLGDVGNESGVLFNPISDVNKPPKLAEIESFSILKTEVTWGEFVAFLQDVGRVDDYTIPIRDFVAW</sequence>
<dbReference type="RefSeq" id="WP_072677807.1">
    <property type="nucleotide sequence ID" value="NZ_MPKY01000001.1"/>
</dbReference>
<dbReference type="Proteomes" id="UP000183986">
    <property type="component" value="Unassembled WGS sequence"/>
</dbReference>
<dbReference type="InterPro" id="IPR005532">
    <property type="entry name" value="SUMF_dom"/>
</dbReference>
<protein>
    <recommendedName>
        <fullName evidence="1">Sulfatase-modifying factor enzyme-like domain-containing protein</fullName>
    </recommendedName>
</protein>
<dbReference type="InterPro" id="IPR042095">
    <property type="entry name" value="SUMF_sf"/>
</dbReference>
<reference evidence="2" key="1">
    <citation type="submission" date="2016-11" db="EMBL/GenBank/DDBJ databases">
        <title>Draft Genome Sequence of Marinobacter hydrocarbonoclasticus strain STW2, a polyaromatic aromatic hydrocarbon degrading and denitrifying bacterium from rhizosphere of Seagrass Enhalus acodoides.</title>
        <authorList>
            <person name="Ling J."/>
            <person name="Dong J."/>
        </authorList>
    </citation>
    <scope>NUCLEOTIDE SEQUENCE [LARGE SCALE GENOMIC DNA]</scope>
    <source>
        <strain evidence="2">STW2</strain>
    </source>
</reference>
<accession>A0A1M2V0C0</accession>
<dbReference type="InterPro" id="IPR016187">
    <property type="entry name" value="CTDL_fold"/>
</dbReference>
<name>A0A1M2V0C0_MARNT</name>
<gene>
    <name evidence="2" type="ORF">BEE62_13670</name>
</gene>
<evidence type="ECO:0000313" key="2">
    <source>
        <dbReference type="EMBL" id="OJT01016.1"/>
    </source>
</evidence>
<evidence type="ECO:0000259" key="1">
    <source>
        <dbReference type="Pfam" id="PF03781"/>
    </source>
</evidence>
<comment type="caution">
    <text evidence="2">The sequence shown here is derived from an EMBL/GenBank/DDBJ whole genome shotgun (WGS) entry which is preliminary data.</text>
</comment>
<keyword evidence="3" id="KW-1185">Reference proteome</keyword>